<keyword evidence="3" id="KW-1185">Reference proteome</keyword>
<reference evidence="2 3" key="1">
    <citation type="journal article" date="2016" name="PLoS Pathog.">
        <title>Biosynthesis of antibiotic leucinostatins in bio-control fungus Purpureocillium lilacinum and their inhibition on phytophthora revealed by genome mining.</title>
        <authorList>
            <person name="Wang G."/>
            <person name="Liu Z."/>
            <person name="Lin R."/>
            <person name="Li E."/>
            <person name="Mao Z."/>
            <person name="Ling J."/>
            <person name="Yang Y."/>
            <person name="Yin W.B."/>
            <person name="Xie B."/>
        </authorList>
    </citation>
    <scope>NUCLEOTIDE SEQUENCE [LARGE SCALE GENOMIC DNA]</scope>
    <source>
        <strain evidence="2">170</strain>
    </source>
</reference>
<protein>
    <recommendedName>
        <fullName evidence="4">Egg shell protein</fullName>
    </recommendedName>
</protein>
<feature type="compositionally biased region" description="Basic and acidic residues" evidence="1">
    <location>
        <begin position="141"/>
        <end position="158"/>
    </location>
</feature>
<evidence type="ECO:0000256" key="1">
    <source>
        <dbReference type="SAM" id="MobiDB-lite"/>
    </source>
</evidence>
<feature type="compositionally biased region" description="Polar residues" evidence="1">
    <location>
        <begin position="61"/>
        <end position="76"/>
    </location>
</feature>
<feature type="compositionally biased region" description="Low complexity" evidence="1">
    <location>
        <begin position="77"/>
        <end position="88"/>
    </location>
</feature>
<dbReference type="EMBL" id="LSBJ02000007">
    <property type="protein sequence ID" value="OAQ61627.1"/>
    <property type="molecule type" value="Genomic_DNA"/>
</dbReference>
<organism evidence="2 3">
    <name type="scientific">Pochonia chlamydosporia 170</name>
    <dbReference type="NCBI Taxonomy" id="1380566"/>
    <lineage>
        <taxon>Eukaryota</taxon>
        <taxon>Fungi</taxon>
        <taxon>Dikarya</taxon>
        <taxon>Ascomycota</taxon>
        <taxon>Pezizomycotina</taxon>
        <taxon>Sordariomycetes</taxon>
        <taxon>Hypocreomycetidae</taxon>
        <taxon>Hypocreales</taxon>
        <taxon>Clavicipitaceae</taxon>
        <taxon>Pochonia</taxon>
    </lineage>
</organism>
<dbReference type="RefSeq" id="XP_018139331.1">
    <property type="nucleotide sequence ID" value="XM_018292371.1"/>
</dbReference>
<name>A0A179F876_METCM</name>
<feature type="compositionally biased region" description="Polar residues" evidence="1">
    <location>
        <begin position="106"/>
        <end position="116"/>
    </location>
</feature>
<feature type="region of interest" description="Disordered" evidence="1">
    <location>
        <begin position="61"/>
        <end position="164"/>
    </location>
</feature>
<dbReference type="Proteomes" id="UP000078397">
    <property type="component" value="Unassembled WGS sequence"/>
</dbReference>
<gene>
    <name evidence="2" type="ORF">VFPPC_14603</name>
</gene>
<dbReference type="AlphaFoldDB" id="A0A179F876"/>
<proteinExistence type="predicted"/>
<accession>A0A179F876</accession>
<evidence type="ECO:0000313" key="3">
    <source>
        <dbReference type="Proteomes" id="UP000078397"/>
    </source>
</evidence>
<sequence length="295" mass="34194">MTEYIFFTQNKRHHQPILASNKVDGSSPRWFEMDTAQGLNIQNMEYSFGQYYETNSPRIPLSEVSSRSTQPYDQADSSSHTCHSESGSVYDSPMPASPMPNGLHPNFQSPSSTGSFPSPKHHQLSPSSAATALYYPSPNLDVDRDTPSPRTSSEDRRTKSSSQNGRDYPVCCLYPGCNAKPFKRRADLDRHYKHRHASDAQKVSFNCDYPRCSRRRDPFHRLDHFRDHLREFHKEDIEKRGGSVNEEWLEDRRVSSTWWRCSKCLKRIYIDQNGYECPNCKTTCQPKRKEARRRS</sequence>
<dbReference type="GeneID" id="28856365"/>
<dbReference type="OrthoDB" id="2687452at2759"/>
<evidence type="ECO:0000313" key="2">
    <source>
        <dbReference type="EMBL" id="OAQ61627.1"/>
    </source>
</evidence>
<dbReference type="KEGG" id="pchm:VFPPC_14603"/>
<evidence type="ECO:0008006" key="4">
    <source>
        <dbReference type="Google" id="ProtNLM"/>
    </source>
</evidence>
<comment type="caution">
    <text evidence="2">The sequence shown here is derived from an EMBL/GenBank/DDBJ whole genome shotgun (WGS) entry which is preliminary data.</text>
</comment>